<keyword evidence="4 9" id="KW-0808">Transferase</keyword>
<dbReference type="Pfam" id="PF00535">
    <property type="entry name" value="Glycos_transf_2"/>
    <property type="match status" value="1"/>
</dbReference>
<keyword evidence="5" id="KW-0472">Membrane</keyword>
<feature type="region of interest" description="Disordered" evidence="7">
    <location>
        <begin position="265"/>
        <end position="294"/>
    </location>
</feature>
<evidence type="ECO:0000313" key="9">
    <source>
        <dbReference type="EMBL" id="ARP37548.1"/>
    </source>
</evidence>
<evidence type="ECO:0000256" key="1">
    <source>
        <dbReference type="ARBA" id="ARBA00004533"/>
    </source>
</evidence>
<keyword evidence="10" id="KW-1185">Reference proteome</keyword>
<evidence type="ECO:0000313" key="10">
    <source>
        <dbReference type="Proteomes" id="UP000194136"/>
    </source>
</evidence>
<dbReference type="PANTHER" id="PTHR10859">
    <property type="entry name" value="GLYCOSYL TRANSFERASE"/>
    <property type="match status" value="1"/>
</dbReference>
<dbReference type="GO" id="GO:0016746">
    <property type="term" value="F:acyltransferase activity"/>
    <property type="evidence" value="ECO:0007669"/>
    <property type="project" value="UniProtKB-KW"/>
</dbReference>
<name>A0AA34XMQ6_9VIBR</name>
<proteinExistence type="predicted"/>
<sequence>MNSAEAVSQHALEESNYKACFLIPCFNHGATMPEVVSPLLKFELPIIIVDDGSELATKQFLAPLTDNPSVTLVTLEHNQGKGGAVKAGITRAQELGFSHAIQIDADGQHDLDALPALIQASQTKPQRLISGQPVYDDSVPKARLYGRYATHIWVWIETLSLSIKDSMCGFRAYPIDKTQTVLNKYDVGSRMDFDIEILVRLYWEGCDIDFVETRVIYPENGISHFDALWDNVKISWMHTRLFFGMLPRAPKLIARHFKSDSAKNLSAENSQGSSADSRQVNSEQIGPEQPHWSRTQERGTVLGIKLLLAVYTLLGRGVFNLILRGVMRYYHLTGKRARNASEQYLFQLKAYAEQQNIELPTELTSYNHLLSFGHTMLDKLAAWKGDFSVDNLSIHGQEQFESMVANQQGVLILGSHLGNIELCRALGRRHSNIKINALVFTEHAERFNSVMKAVNPQSDLNLIQVTSMGPDTAILLQQKLEQGEWIVIVGDRTSTSKESRSVWAEFLGKEAPFPQGPFMLASVLKAPVFLLFGLRDDSQTKPHFNVYFEHFSDKIELPRKTREQSLQQVVQKYADRLQHYTLKAPLQWYNFFNFWTLSNQHHDEKKSK</sequence>
<reference evidence="9 10" key="1">
    <citation type="submission" date="2016-10" db="EMBL/GenBank/DDBJ databases">
        <title>The High Quality Genome of Vibrio splendidus K08M4.</title>
        <authorList>
            <person name="Wendling C."/>
            <person name="Chibani C.M."/>
            <person name="Hertel R."/>
            <person name="Sproer C."/>
            <person name="Bunk B."/>
            <person name="Overmann J."/>
            <person name="Roth O."/>
            <person name="Liesegang H."/>
        </authorList>
    </citation>
    <scope>NUCLEOTIDE SEQUENCE [LARGE SCALE GENOMIC DNA]</scope>
    <source>
        <strain evidence="9 10">K08M4</strain>
    </source>
</reference>
<evidence type="ECO:0000259" key="8">
    <source>
        <dbReference type="Pfam" id="PF00535"/>
    </source>
</evidence>
<gene>
    <name evidence="9" type="primary">icaA_1</name>
    <name evidence="9" type="ORF">K08M4_07850</name>
</gene>
<dbReference type="Pfam" id="PF03279">
    <property type="entry name" value="Lip_A_acyltrans"/>
    <property type="match status" value="1"/>
</dbReference>
<evidence type="ECO:0000256" key="4">
    <source>
        <dbReference type="ARBA" id="ARBA00022679"/>
    </source>
</evidence>
<dbReference type="GO" id="GO:0016757">
    <property type="term" value="F:glycosyltransferase activity"/>
    <property type="evidence" value="ECO:0007669"/>
    <property type="project" value="UniProtKB-KW"/>
</dbReference>
<evidence type="ECO:0000256" key="5">
    <source>
        <dbReference type="ARBA" id="ARBA00023136"/>
    </source>
</evidence>
<evidence type="ECO:0000256" key="3">
    <source>
        <dbReference type="ARBA" id="ARBA00022519"/>
    </source>
</evidence>
<keyword evidence="3" id="KW-0997">Cell inner membrane</keyword>
<keyword evidence="6" id="KW-0012">Acyltransferase</keyword>
<dbReference type="PANTHER" id="PTHR10859:SF91">
    <property type="entry name" value="DOLICHYL-PHOSPHATE BETA-GLUCOSYLTRANSFERASE"/>
    <property type="match status" value="1"/>
</dbReference>
<evidence type="ECO:0000256" key="7">
    <source>
        <dbReference type="SAM" id="MobiDB-lite"/>
    </source>
</evidence>
<evidence type="ECO:0000256" key="6">
    <source>
        <dbReference type="ARBA" id="ARBA00023315"/>
    </source>
</evidence>
<dbReference type="GO" id="GO:0009247">
    <property type="term" value="P:glycolipid biosynthetic process"/>
    <property type="evidence" value="ECO:0007669"/>
    <property type="project" value="UniProtKB-ARBA"/>
</dbReference>
<accession>A0AA34XMQ6</accession>
<protein>
    <submittedName>
        <fullName evidence="9">Poly-beta-1,6-N-acetyl-D-glucosamine synthase</fullName>
        <ecNumber evidence="9">2.4.1.-</ecNumber>
    </submittedName>
</protein>
<dbReference type="AlphaFoldDB" id="A0AA34XMQ6"/>
<dbReference type="SUPFAM" id="SSF53448">
    <property type="entry name" value="Nucleotide-diphospho-sugar transferases"/>
    <property type="match status" value="1"/>
</dbReference>
<dbReference type="GO" id="GO:0006487">
    <property type="term" value="P:protein N-linked glycosylation"/>
    <property type="evidence" value="ECO:0007669"/>
    <property type="project" value="TreeGrafter"/>
</dbReference>
<keyword evidence="2" id="KW-1003">Cell membrane</keyword>
<dbReference type="CDD" id="cd04179">
    <property type="entry name" value="DPM_DPG-synthase_like"/>
    <property type="match status" value="1"/>
</dbReference>
<dbReference type="InterPro" id="IPR029044">
    <property type="entry name" value="Nucleotide-diphossugar_trans"/>
</dbReference>
<dbReference type="KEGG" id="vsy:K08M4_07850"/>
<dbReference type="Proteomes" id="UP000194136">
    <property type="component" value="Chromosome 1"/>
</dbReference>
<dbReference type="GO" id="GO:0005886">
    <property type="term" value="C:plasma membrane"/>
    <property type="evidence" value="ECO:0007669"/>
    <property type="project" value="UniProtKB-SubCell"/>
</dbReference>
<dbReference type="RefSeq" id="WP_086048920.1">
    <property type="nucleotide sequence ID" value="NZ_CP017916.1"/>
</dbReference>
<dbReference type="Gene3D" id="3.90.550.10">
    <property type="entry name" value="Spore Coat Polysaccharide Biosynthesis Protein SpsA, Chain A"/>
    <property type="match status" value="1"/>
</dbReference>
<dbReference type="EMBL" id="CP017916">
    <property type="protein sequence ID" value="ARP37548.1"/>
    <property type="molecule type" value="Genomic_DNA"/>
</dbReference>
<dbReference type="InterPro" id="IPR001173">
    <property type="entry name" value="Glyco_trans_2-like"/>
</dbReference>
<organism evidence="9 10">
    <name type="scientific">Vibrio syngnathi</name>
    <dbReference type="NCBI Taxonomy" id="3034029"/>
    <lineage>
        <taxon>Bacteria</taxon>
        <taxon>Pseudomonadati</taxon>
        <taxon>Pseudomonadota</taxon>
        <taxon>Gammaproteobacteria</taxon>
        <taxon>Vibrionales</taxon>
        <taxon>Vibrionaceae</taxon>
        <taxon>Vibrio</taxon>
    </lineage>
</organism>
<dbReference type="InterPro" id="IPR004960">
    <property type="entry name" value="LipA_acyltrans"/>
</dbReference>
<evidence type="ECO:0000256" key="2">
    <source>
        <dbReference type="ARBA" id="ARBA00022475"/>
    </source>
</evidence>
<feature type="compositionally biased region" description="Polar residues" evidence="7">
    <location>
        <begin position="265"/>
        <end position="284"/>
    </location>
</feature>
<keyword evidence="9" id="KW-0328">Glycosyltransferase</keyword>
<dbReference type="CDD" id="cd07984">
    <property type="entry name" value="LPLAT_LABLAT-like"/>
    <property type="match status" value="1"/>
</dbReference>
<dbReference type="EC" id="2.4.1.-" evidence="9"/>
<comment type="subcellular location">
    <subcellularLocation>
        <location evidence="1">Cell inner membrane</location>
    </subcellularLocation>
</comment>
<feature type="domain" description="Glycosyltransferase 2-like" evidence="8">
    <location>
        <begin position="21"/>
        <end position="140"/>
    </location>
</feature>